<dbReference type="AlphaFoldDB" id="A0A7Z2T3J0"/>
<dbReference type="PANTHER" id="PTHR13355">
    <property type="entry name" value="GLUCOSAMINE 6-PHOSPHATE N-ACETYLTRANSFERASE"/>
    <property type="match status" value="1"/>
</dbReference>
<dbReference type="EMBL" id="CP047475">
    <property type="protein sequence ID" value="QIA63704.1"/>
    <property type="molecule type" value="Genomic_DNA"/>
</dbReference>
<sequence length="145" mass="16271">MKVTVSQKNEVIKQGQEIRYQVFTLEQSIPTELDLDGLDNQSFHALVTDNDSPIATARLTVHEDCSATMARVAVDKAYRGKGIASKVVTALQQHAKNIGVSSIEIHAHEYLRAYYEKLGFEFIEEVEIVGEHQLIAMEQKLLVTE</sequence>
<dbReference type="InterPro" id="IPR016181">
    <property type="entry name" value="Acyl_CoA_acyltransferase"/>
</dbReference>
<name>A0A7Z2T3J0_9VIBR</name>
<dbReference type="Pfam" id="PF00583">
    <property type="entry name" value="Acetyltransf_1"/>
    <property type="match status" value="1"/>
</dbReference>
<dbReference type="Proteomes" id="UP000464262">
    <property type="component" value="Chromosome 1"/>
</dbReference>
<accession>A0A7Z2T3J0</accession>
<dbReference type="RefSeq" id="WP_164648599.1">
    <property type="nucleotide sequence ID" value="NZ_CP047475.1"/>
</dbReference>
<dbReference type="CDD" id="cd04301">
    <property type="entry name" value="NAT_SF"/>
    <property type="match status" value="1"/>
</dbReference>
<reference evidence="2 3" key="1">
    <citation type="submission" date="2020-01" db="EMBL/GenBank/DDBJ databases">
        <title>Whole genome and functional gene identification of agarase of Vibrio HN897.</title>
        <authorList>
            <person name="Liu Y."/>
            <person name="Zhao Z."/>
        </authorList>
    </citation>
    <scope>NUCLEOTIDE SEQUENCE [LARGE SCALE GENOMIC DNA]</scope>
    <source>
        <strain evidence="2 3">HN897</strain>
    </source>
</reference>
<dbReference type="Gene3D" id="3.40.630.30">
    <property type="match status" value="1"/>
</dbReference>
<protein>
    <submittedName>
        <fullName evidence="2">GNAT family N-acetyltransferase</fullName>
    </submittedName>
</protein>
<dbReference type="InterPro" id="IPR000182">
    <property type="entry name" value="GNAT_dom"/>
</dbReference>
<organism evidence="2 3">
    <name type="scientific">Vibrio astriarenae</name>
    <dbReference type="NCBI Taxonomy" id="1481923"/>
    <lineage>
        <taxon>Bacteria</taxon>
        <taxon>Pseudomonadati</taxon>
        <taxon>Pseudomonadota</taxon>
        <taxon>Gammaproteobacteria</taxon>
        <taxon>Vibrionales</taxon>
        <taxon>Vibrionaceae</taxon>
        <taxon>Vibrio</taxon>
    </lineage>
</organism>
<dbReference type="KEGG" id="vas:GT360_09320"/>
<dbReference type="PROSITE" id="PS51186">
    <property type="entry name" value="GNAT"/>
    <property type="match status" value="1"/>
</dbReference>
<proteinExistence type="predicted"/>
<dbReference type="SUPFAM" id="SSF55729">
    <property type="entry name" value="Acyl-CoA N-acyltransferases (Nat)"/>
    <property type="match status" value="1"/>
</dbReference>
<evidence type="ECO:0000313" key="2">
    <source>
        <dbReference type="EMBL" id="QIA63704.1"/>
    </source>
</evidence>
<dbReference type="GO" id="GO:0004343">
    <property type="term" value="F:glucosamine 6-phosphate N-acetyltransferase activity"/>
    <property type="evidence" value="ECO:0007669"/>
    <property type="project" value="TreeGrafter"/>
</dbReference>
<feature type="domain" description="N-acetyltransferase" evidence="1">
    <location>
        <begin position="3"/>
        <end position="142"/>
    </location>
</feature>
<keyword evidence="3" id="KW-1185">Reference proteome</keyword>
<evidence type="ECO:0000259" key="1">
    <source>
        <dbReference type="PROSITE" id="PS51186"/>
    </source>
</evidence>
<dbReference type="InterPro" id="IPR039143">
    <property type="entry name" value="GNPNAT1-like"/>
</dbReference>
<evidence type="ECO:0000313" key="3">
    <source>
        <dbReference type="Proteomes" id="UP000464262"/>
    </source>
</evidence>
<dbReference type="PANTHER" id="PTHR13355:SF11">
    <property type="entry name" value="GLUCOSAMINE 6-PHOSPHATE N-ACETYLTRANSFERASE"/>
    <property type="match status" value="1"/>
</dbReference>
<gene>
    <name evidence="2" type="ORF">GT360_09320</name>
</gene>
<keyword evidence="2" id="KW-0808">Transferase</keyword>